<dbReference type="PANTHER" id="PTHR35006">
    <property type="entry name" value="GLYOXALASE FAMILY PROTEIN (AFU_ORTHOLOGUE AFUA_5G14830)"/>
    <property type="match status" value="1"/>
</dbReference>
<evidence type="ECO:0000313" key="2">
    <source>
        <dbReference type="EMBL" id="KIU30284.1"/>
    </source>
</evidence>
<feature type="domain" description="VOC" evidence="1">
    <location>
        <begin position="1"/>
        <end position="126"/>
    </location>
</feature>
<reference evidence="2 3" key="1">
    <citation type="submission" date="2015-01" db="EMBL/GenBank/DDBJ databases">
        <title>Genome of Sphingomonas taxi strain 30a.</title>
        <authorList>
            <person name="Eevers N."/>
            <person name="Van Hamme J."/>
            <person name="Bottos E."/>
            <person name="Weyens N."/>
            <person name="Vangronsveld J."/>
        </authorList>
    </citation>
    <scope>NUCLEOTIDE SEQUENCE [LARGE SCALE GENOMIC DNA]</scope>
    <source>
        <strain evidence="2 3">30a</strain>
    </source>
</reference>
<name>A0A0D1L173_9SPHN</name>
<dbReference type="EMBL" id="JXTP01000005">
    <property type="protein sequence ID" value="KIU30284.1"/>
    <property type="molecule type" value="Genomic_DNA"/>
</dbReference>
<dbReference type="InterPro" id="IPR041581">
    <property type="entry name" value="Glyoxalase_6"/>
</dbReference>
<proteinExistence type="predicted"/>
<dbReference type="PATRIC" id="fig|1549858.7.peg.2255"/>
<dbReference type="Proteomes" id="UP000033203">
    <property type="component" value="Unassembled WGS sequence"/>
</dbReference>
<dbReference type="InterPro" id="IPR029068">
    <property type="entry name" value="Glyas_Bleomycin-R_OHBP_Dase"/>
</dbReference>
<evidence type="ECO:0000313" key="3">
    <source>
        <dbReference type="Proteomes" id="UP000033203"/>
    </source>
</evidence>
<comment type="caution">
    <text evidence="2">The sequence shown here is derived from an EMBL/GenBank/DDBJ whole genome shotgun (WGS) entry which is preliminary data.</text>
</comment>
<dbReference type="Pfam" id="PF18029">
    <property type="entry name" value="Glyoxalase_6"/>
    <property type="match status" value="1"/>
</dbReference>
<protein>
    <submittedName>
        <fullName evidence="2">Lactoylglutathione lyase</fullName>
    </submittedName>
</protein>
<dbReference type="PROSITE" id="PS51819">
    <property type="entry name" value="VOC"/>
    <property type="match status" value="1"/>
</dbReference>
<dbReference type="GO" id="GO:0016829">
    <property type="term" value="F:lyase activity"/>
    <property type="evidence" value="ECO:0007669"/>
    <property type="project" value="UniProtKB-KW"/>
</dbReference>
<dbReference type="CDD" id="cd07262">
    <property type="entry name" value="VOC_like"/>
    <property type="match status" value="1"/>
</dbReference>
<accession>A0A0D1L173</accession>
<dbReference type="PANTHER" id="PTHR35006:SF1">
    <property type="entry name" value="BLL2941 PROTEIN"/>
    <property type="match status" value="1"/>
</dbReference>
<dbReference type="AlphaFoldDB" id="A0A0D1L173"/>
<dbReference type="InterPro" id="IPR037523">
    <property type="entry name" value="VOC_core"/>
</dbReference>
<dbReference type="SUPFAM" id="SSF54593">
    <property type="entry name" value="Glyoxalase/Bleomycin resistance protein/Dihydroxybiphenyl dioxygenase"/>
    <property type="match status" value="1"/>
</dbReference>
<evidence type="ECO:0000259" key="1">
    <source>
        <dbReference type="PROSITE" id="PS51819"/>
    </source>
</evidence>
<keyword evidence="2" id="KW-0456">Lyase</keyword>
<sequence length="127" mass="13376">MNPYVTLGAADTDVAHAFYDAVLATIGWSAHASFPDWRGYSAGGSGDGPTLWICKPFDGTPATAGNGTMMAFGAQTRDEVDAFHAAAMAHGAQDEGAPGHREHYGPHWYAAYLRDPTGNKLAIVHNG</sequence>
<gene>
    <name evidence="2" type="ORF">SR41_00465</name>
</gene>
<dbReference type="Gene3D" id="3.10.180.10">
    <property type="entry name" value="2,3-Dihydroxybiphenyl 1,2-Dioxygenase, domain 1"/>
    <property type="match status" value="1"/>
</dbReference>
<organism evidence="2 3">
    <name type="scientific">Sphingomonas melonis</name>
    <dbReference type="NCBI Taxonomy" id="152682"/>
    <lineage>
        <taxon>Bacteria</taxon>
        <taxon>Pseudomonadati</taxon>
        <taxon>Pseudomonadota</taxon>
        <taxon>Alphaproteobacteria</taxon>
        <taxon>Sphingomonadales</taxon>
        <taxon>Sphingomonadaceae</taxon>
        <taxon>Sphingomonas</taxon>
    </lineage>
</organism>